<evidence type="ECO:0000313" key="2">
    <source>
        <dbReference type="EMBL" id="SCG66667.1"/>
    </source>
</evidence>
<gene>
    <name evidence="2" type="ORF">GA0070613_4190</name>
</gene>
<evidence type="ECO:0000313" key="3">
    <source>
        <dbReference type="Proteomes" id="UP000198221"/>
    </source>
</evidence>
<feature type="signal peptide" evidence="1">
    <location>
        <begin position="1"/>
        <end position="18"/>
    </location>
</feature>
<reference evidence="3" key="1">
    <citation type="submission" date="2016-06" db="EMBL/GenBank/DDBJ databases">
        <authorList>
            <person name="Varghese N."/>
            <person name="Submissions Spin"/>
        </authorList>
    </citation>
    <scope>NUCLEOTIDE SEQUENCE [LARGE SCALE GENOMIC DNA]</scope>
    <source>
        <strain evidence="3">DSM 43819</strain>
    </source>
</reference>
<protein>
    <submittedName>
        <fullName evidence="2">Uncharacterized protein</fullName>
    </submittedName>
</protein>
<dbReference type="AlphaFoldDB" id="A0A1C5J7Y9"/>
<name>A0A1C5J7Y9_9ACTN</name>
<proteinExistence type="predicted"/>
<keyword evidence="3" id="KW-1185">Reference proteome</keyword>
<dbReference type="PROSITE" id="PS51257">
    <property type="entry name" value="PROKAR_LIPOPROTEIN"/>
    <property type="match status" value="1"/>
</dbReference>
<dbReference type="Proteomes" id="UP000198221">
    <property type="component" value="Chromosome I"/>
</dbReference>
<keyword evidence="1" id="KW-0732">Signal</keyword>
<evidence type="ECO:0000256" key="1">
    <source>
        <dbReference type="SAM" id="SignalP"/>
    </source>
</evidence>
<dbReference type="EMBL" id="LT607754">
    <property type="protein sequence ID" value="SCG66667.1"/>
    <property type="molecule type" value="Genomic_DNA"/>
</dbReference>
<accession>A0A1C5J7Y9</accession>
<organism evidence="2 3">
    <name type="scientific">Micromonospora inositola</name>
    <dbReference type="NCBI Taxonomy" id="47865"/>
    <lineage>
        <taxon>Bacteria</taxon>
        <taxon>Bacillati</taxon>
        <taxon>Actinomycetota</taxon>
        <taxon>Actinomycetes</taxon>
        <taxon>Micromonosporales</taxon>
        <taxon>Micromonosporaceae</taxon>
        <taxon>Micromonospora</taxon>
    </lineage>
</organism>
<feature type="chain" id="PRO_5039486722" evidence="1">
    <location>
        <begin position="19"/>
        <end position="159"/>
    </location>
</feature>
<sequence>MRHGGRWMAAILITLASAACTTPASNTSSGHKDSPAMVEAIPGRDVKKVTLTEQAARRVGIATVTVGAMQPAAPVGPSPSHGTPATVVPYSAVLYDANGVTWVYTVPQPLTYVREKVAVATVGGARGTDAFLSQAPPAGTSIVTTGVIELWGAELGVGK</sequence>